<protein>
    <submittedName>
        <fullName evidence="1">Uncharacterized protein</fullName>
    </submittedName>
</protein>
<proteinExistence type="predicted"/>
<reference evidence="1 2" key="1">
    <citation type="journal article" date="2013" name="Mar. Genomics">
        <title>Expression of sulfatases in Rhodopirellula baltica and the diversity of sulfatases in the genus Rhodopirellula.</title>
        <authorList>
            <person name="Wegner C.E."/>
            <person name="Richter-Heitmann T."/>
            <person name="Klindworth A."/>
            <person name="Klockow C."/>
            <person name="Richter M."/>
            <person name="Achstetter T."/>
            <person name="Glockner F.O."/>
            <person name="Harder J."/>
        </authorList>
    </citation>
    <scope>NUCLEOTIDE SEQUENCE [LARGE SCALE GENOMIC DNA]</scope>
    <source>
        <strain evidence="1 2">SWK14</strain>
    </source>
</reference>
<organism evidence="1 2">
    <name type="scientific">Rhodopirellula baltica SWK14</name>
    <dbReference type="NCBI Taxonomy" id="993516"/>
    <lineage>
        <taxon>Bacteria</taxon>
        <taxon>Pseudomonadati</taxon>
        <taxon>Planctomycetota</taxon>
        <taxon>Planctomycetia</taxon>
        <taxon>Pirellulales</taxon>
        <taxon>Pirellulaceae</taxon>
        <taxon>Rhodopirellula</taxon>
    </lineage>
</organism>
<evidence type="ECO:0000313" key="2">
    <source>
        <dbReference type="Proteomes" id="UP000010959"/>
    </source>
</evidence>
<dbReference type="Proteomes" id="UP000010959">
    <property type="component" value="Unassembled WGS sequence"/>
</dbReference>
<dbReference type="AlphaFoldDB" id="L7CCL9"/>
<dbReference type="EMBL" id="AMWG01000130">
    <property type="protein sequence ID" value="ELP31382.1"/>
    <property type="molecule type" value="Genomic_DNA"/>
</dbReference>
<gene>
    <name evidence="1" type="ORF">RBSWK_04700</name>
</gene>
<sequence>MSPYNLDASAPTPAAPIVWAIVFKLKIAASGRSMLAFNRLKRFAAIGLVFSSVATNEGVIDSNTASATLQ</sequence>
<accession>L7CCL9</accession>
<name>L7CCL9_RHOBT</name>
<evidence type="ECO:0000313" key="1">
    <source>
        <dbReference type="EMBL" id="ELP31382.1"/>
    </source>
</evidence>
<comment type="caution">
    <text evidence="1">The sequence shown here is derived from an EMBL/GenBank/DDBJ whole genome shotgun (WGS) entry which is preliminary data.</text>
</comment>